<feature type="transmembrane region" description="Helical" evidence="1">
    <location>
        <begin position="20"/>
        <end position="40"/>
    </location>
</feature>
<dbReference type="Proteomes" id="UP001208567">
    <property type="component" value="Unassembled WGS sequence"/>
</dbReference>
<proteinExistence type="predicted"/>
<gene>
    <name evidence="2" type="ORF">bsdE14_04070</name>
</gene>
<reference evidence="2 3" key="1">
    <citation type="journal article" date="2024" name="Int. J. Syst. Evol. Microbiol.">
        <title>Clostridium omnivorum sp. nov., isolated from anoxic soil under the treatment of reductive soil disinfestation.</title>
        <authorList>
            <person name="Ueki A."/>
            <person name="Tonouchi A."/>
            <person name="Kaku N."/>
            <person name="Honma S."/>
            <person name="Ueki K."/>
        </authorList>
    </citation>
    <scope>NUCLEOTIDE SEQUENCE [LARGE SCALE GENOMIC DNA]</scope>
    <source>
        <strain evidence="2 3">E14</strain>
    </source>
</reference>
<dbReference type="RefSeq" id="WP_264848273.1">
    <property type="nucleotide sequence ID" value="NZ_BRXR01000001.1"/>
</dbReference>
<keyword evidence="1" id="KW-0472">Membrane</keyword>
<evidence type="ECO:0000313" key="3">
    <source>
        <dbReference type="Proteomes" id="UP001208567"/>
    </source>
</evidence>
<comment type="caution">
    <text evidence="2">The sequence shown here is derived from an EMBL/GenBank/DDBJ whole genome shotgun (WGS) entry which is preliminary data.</text>
</comment>
<organism evidence="2 3">
    <name type="scientific">Clostridium omnivorum</name>
    <dbReference type="NCBI Taxonomy" id="1604902"/>
    <lineage>
        <taxon>Bacteria</taxon>
        <taxon>Bacillati</taxon>
        <taxon>Bacillota</taxon>
        <taxon>Clostridia</taxon>
        <taxon>Eubacteriales</taxon>
        <taxon>Clostridiaceae</taxon>
        <taxon>Clostridium</taxon>
    </lineage>
</organism>
<keyword evidence="1" id="KW-0812">Transmembrane</keyword>
<accession>A0ABQ5N1C9</accession>
<keyword evidence="1" id="KW-1133">Transmembrane helix</keyword>
<name>A0ABQ5N1C9_9CLOT</name>
<protein>
    <recommendedName>
        <fullName evidence="4">Flp family type IVb pilin</fullName>
    </recommendedName>
</protein>
<sequence length="65" mass="6872">MFNLVSRLLTEEEGQGMTEYALVLGVIAIGTIALITAFSGQVKTAWTNIKNNLGSAVETNTATTP</sequence>
<dbReference type="EMBL" id="BRXR01000001">
    <property type="protein sequence ID" value="GLC28997.1"/>
    <property type="molecule type" value="Genomic_DNA"/>
</dbReference>
<evidence type="ECO:0008006" key="4">
    <source>
        <dbReference type="Google" id="ProtNLM"/>
    </source>
</evidence>
<evidence type="ECO:0000256" key="1">
    <source>
        <dbReference type="SAM" id="Phobius"/>
    </source>
</evidence>
<keyword evidence="3" id="KW-1185">Reference proteome</keyword>
<evidence type="ECO:0000313" key="2">
    <source>
        <dbReference type="EMBL" id="GLC28997.1"/>
    </source>
</evidence>